<dbReference type="Gene3D" id="2.30.30.1020">
    <property type="entry name" value="CCR4-NOT complex subunit 2/3/5, C-terminal domain"/>
    <property type="match status" value="1"/>
</dbReference>
<evidence type="ECO:0000256" key="1">
    <source>
        <dbReference type="ARBA" id="ARBA00007682"/>
    </source>
</evidence>
<proteinExistence type="inferred from homology"/>
<dbReference type="GO" id="GO:0006355">
    <property type="term" value="P:regulation of DNA-templated transcription"/>
    <property type="evidence" value="ECO:0007669"/>
    <property type="project" value="InterPro"/>
</dbReference>
<evidence type="ECO:0000256" key="2">
    <source>
        <dbReference type="ARBA" id="ARBA00023015"/>
    </source>
</evidence>
<organism evidence="5 6">
    <name type="scientific">Australozyma saopauloensis</name>
    <dbReference type="NCBI Taxonomy" id="291208"/>
    <lineage>
        <taxon>Eukaryota</taxon>
        <taxon>Fungi</taxon>
        <taxon>Dikarya</taxon>
        <taxon>Ascomycota</taxon>
        <taxon>Saccharomycotina</taxon>
        <taxon>Pichiomycetes</taxon>
        <taxon>Metschnikowiaceae</taxon>
        <taxon>Australozyma</taxon>
    </lineage>
</organism>
<accession>A0AAX4H2V5</accession>
<dbReference type="EMBL" id="CP138894">
    <property type="protein sequence ID" value="WPK22828.1"/>
    <property type="molecule type" value="Genomic_DNA"/>
</dbReference>
<feature type="domain" description="NOT2/NOT3/NOT5 C-terminal" evidence="4">
    <location>
        <begin position="75"/>
        <end position="198"/>
    </location>
</feature>
<dbReference type="RefSeq" id="XP_062875215.1">
    <property type="nucleotide sequence ID" value="XM_063019145.1"/>
</dbReference>
<keyword evidence="3" id="KW-0804">Transcription</keyword>
<keyword evidence="6" id="KW-1185">Reference proteome</keyword>
<dbReference type="KEGG" id="asau:88171114"/>
<evidence type="ECO:0000256" key="3">
    <source>
        <dbReference type="ARBA" id="ARBA00023163"/>
    </source>
</evidence>
<dbReference type="AlphaFoldDB" id="A0AAX4H2V5"/>
<dbReference type="GeneID" id="88171114"/>
<dbReference type="InterPro" id="IPR007282">
    <property type="entry name" value="NOT2/3/5_C"/>
</dbReference>
<dbReference type="GO" id="GO:0000289">
    <property type="term" value="P:nuclear-transcribed mRNA poly(A) tail shortening"/>
    <property type="evidence" value="ECO:0007669"/>
    <property type="project" value="UniProtKB-ARBA"/>
</dbReference>
<evidence type="ECO:0000259" key="4">
    <source>
        <dbReference type="Pfam" id="PF04153"/>
    </source>
</evidence>
<reference evidence="5 6" key="1">
    <citation type="submission" date="2023-10" db="EMBL/GenBank/DDBJ databases">
        <title>Draft Genome Sequence of Candida saopaulonensis from a very Premature Infant with Sepsis.</title>
        <authorList>
            <person name="Ning Y."/>
            <person name="Dai R."/>
            <person name="Xiao M."/>
            <person name="Xu Y."/>
            <person name="Yan Q."/>
            <person name="Zhang L."/>
        </authorList>
    </citation>
    <scope>NUCLEOTIDE SEQUENCE [LARGE SCALE GENOMIC DNA]</scope>
    <source>
        <strain evidence="5 6">19XY460</strain>
    </source>
</reference>
<dbReference type="GO" id="GO:0030015">
    <property type="term" value="C:CCR4-NOT core complex"/>
    <property type="evidence" value="ECO:0007669"/>
    <property type="project" value="InterPro"/>
</dbReference>
<evidence type="ECO:0000313" key="5">
    <source>
        <dbReference type="EMBL" id="WPK22828.1"/>
    </source>
</evidence>
<dbReference type="PANTHER" id="PTHR23326">
    <property type="entry name" value="CCR4 NOT-RELATED"/>
    <property type="match status" value="1"/>
</dbReference>
<keyword evidence="2" id="KW-0805">Transcription regulation</keyword>
<gene>
    <name evidence="5" type="ORF">PUMCH_000045</name>
</gene>
<dbReference type="Pfam" id="PF04153">
    <property type="entry name" value="NOT2_3_5_C"/>
    <property type="match status" value="1"/>
</dbReference>
<dbReference type="Proteomes" id="UP001338582">
    <property type="component" value="Chromosome 1"/>
</dbReference>
<sequence length="201" mass="22849">MSGTLPPGLLSTVSQNAINNNSTPGPEVSPIERFGLAALPALIHINNNEKSANVLCQDVDLMGLDLSPGAENLKNMGSPWQETTRSEAEPYFSLPESILKKNIIPQPEPCGSKIQSFQDETLFYIFYSRPRDTIQEYAARELVTRNWRYHRDLQVWLTKDSNVDPQIISPDVERGVYIFFDPHNWEKIRKEFVLHYSSVQA</sequence>
<evidence type="ECO:0000313" key="6">
    <source>
        <dbReference type="Proteomes" id="UP001338582"/>
    </source>
</evidence>
<comment type="similarity">
    <text evidence="1">Belongs to the CNOT2/3/5 family.</text>
</comment>
<protein>
    <recommendedName>
        <fullName evidence="4">NOT2/NOT3/NOT5 C-terminal domain-containing protein</fullName>
    </recommendedName>
</protein>
<dbReference type="InterPro" id="IPR038635">
    <property type="entry name" value="CCR4-NOT_su2/3/5_C_sf"/>
</dbReference>
<name>A0AAX4H2V5_9ASCO</name>
<dbReference type="InterPro" id="IPR040168">
    <property type="entry name" value="Not2/3/5"/>
</dbReference>